<sequence>MKILISLSVFAVASVFGVNIEKNVQLSEEDALVNAYRLTDYNDIYDDTDNEHAYFDDLDCANYFQTLHPEYWRNGKATVPEEWVFTNCQL</sequence>
<protein>
    <submittedName>
        <fullName evidence="1">Uncharacterized protein</fullName>
    </submittedName>
</protein>
<dbReference type="EMBL" id="JBELPZ010000003">
    <property type="protein sequence ID" value="MFL9843639.1"/>
    <property type="molecule type" value="Genomic_DNA"/>
</dbReference>
<gene>
    <name evidence="1" type="ORF">ABS766_04325</name>
</gene>
<comment type="caution">
    <text evidence="1">The sequence shown here is derived from an EMBL/GenBank/DDBJ whole genome shotgun (WGS) entry which is preliminary data.</text>
</comment>
<proteinExistence type="predicted"/>
<organism evidence="1 2">
    <name type="scientific">Flavobacterium rhizosphaerae</name>
    <dbReference type="NCBI Taxonomy" id="3163298"/>
    <lineage>
        <taxon>Bacteria</taxon>
        <taxon>Pseudomonadati</taxon>
        <taxon>Bacteroidota</taxon>
        <taxon>Flavobacteriia</taxon>
        <taxon>Flavobacteriales</taxon>
        <taxon>Flavobacteriaceae</taxon>
        <taxon>Flavobacterium</taxon>
    </lineage>
</organism>
<evidence type="ECO:0000313" key="2">
    <source>
        <dbReference type="Proteomes" id="UP001629156"/>
    </source>
</evidence>
<reference evidence="1 2" key="1">
    <citation type="submission" date="2024-06" db="EMBL/GenBank/DDBJ databases">
        <authorList>
            <person name="Kaempfer P."/>
            <person name="Viver T."/>
        </authorList>
    </citation>
    <scope>NUCLEOTIDE SEQUENCE [LARGE SCALE GENOMIC DNA]</scope>
    <source>
        <strain evidence="1 2">ST-119</strain>
    </source>
</reference>
<name>A0ABW8YTV8_9FLAO</name>
<keyword evidence="2" id="KW-1185">Reference proteome</keyword>
<accession>A0ABW8YTV8</accession>
<evidence type="ECO:0000313" key="1">
    <source>
        <dbReference type="EMBL" id="MFL9843639.1"/>
    </source>
</evidence>
<dbReference type="Proteomes" id="UP001629156">
    <property type="component" value="Unassembled WGS sequence"/>
</dbReference>
<dbReference type="RefSeq" id="WP_408083896.1">
    <property type="nucleotide sequence ID" value="NZ_JBELPZ010000003.1"/>
</dbReference>